<dbReference type="AlphaFoldDB" id="A0A830C821"/>
<keyword evidence="2" id="KW-1185">Reference proteome</keyword>
<dbReference type="EMBL" id="BMAC01000281">
    <property type="protein sequence ID" value="GFP92514.1"/>
    <property type="molecule type" value="Genomic_DNA"/>
</dbReference>
<evidence type="ECO:0000313" key="1">
    <source>
        <dbReference type="EMBL" id="GFP92514.1"/>
    </source>
</evidence>
<name>A0A830C821_9LAMI</name>
<protein>
    <submittedName>
        <fullName evidence="1">Uncharacterized protein</fullName>
    </submittedName>
</protein>
<gene>
    <name evidence="1" type="ORF">PHJA_001395600</name>
</gene>
<accession>A0A830C821</accession>
<dbReference type="OrthoDB" id="927948at2759"/>
<comment type="caution">
    <text evidence="1">The sequence shown here is derived from an EMBL/GenBank/DDBJ whole genome shotgun (WGS) entry which is preliminary data.</text>
</comment>
<evidence type="ECO:0000313" key="2">
    <source>
        <dbReference type="Proteomes" id="UP000653305"/>
    </source>
</evidence>
<sequence>MPKRLMGTDCKFVGNMSMPVQIQLSPIICISTTRWYNPPCPSEISHTKIEDKKESNFLLDPLFPLDCSSIGQNTALSRRKLRVRAPPVQTNPKNISIHFSLSMN</sequence>
<organism evidence="1 2">
    <name type="scientific">Phtheirospermum japonicum</name>
    <dbReference type="NCBI Taxonomy" id="374723"/>
    <lineage>
        <taxon>Eukaryota</taxon>
        <taxon>Viridiplantae</taxon>
        <taxon>Streptophyta</taxon>
        <taxon>Embryophyta</taxon>
        <taxon>Tracheophyta</taxon>
        <taxon>Spermatophyta</taxon>
        <taxon>Magnoliopsida</taxon>
        <taxon>eudicotyledons</taxon>
        <taxon>Gunneridae</taxon>
        <taxon>Pentapetalae</taxon>
        <taxon>asterids</taxon>
        <taxon>lamiids</taxon>
        <taxon>Lamiales</taxon>
        <taxon>Orobanchaceae</taxon>
        <taxon>Orobanchaceae incertae sedis</taxon>
        <taxon>Phtheirospermum</taxon>
    </lineage>
</organism>
<proteinExistence type="predicted"/>
<reference evidence="1" key="1">
    <citation type="submission" date="2020-07" db="EMBL/GenBank/DDBJ databases">
        <title>Ethylene signaling mediates host invasion by parasitic plants.</title>
        <authorList>
            <person name="Yoshida S."/>
        </authorList>
    </citation>
    <scope>NUCLEOTIDE SEQUENCE</scope>
    <source>
        <strain evidence="1">Okayama</strain>
    </source>
</reference>
<dbReference type="Proteomes" id="UP000653305">
    <property type="component" value="Unassembled WGS sequence"/>
</dbReference>